<name>A0ABR3FNL5_9AGAR</name>
<proteinExistence type="predicted"/>
<evidence type="ECO:0000313" key="2">
    <source>
        <dbReference type="Proteomes" id="UP001465976"/>
    </source>
</evidence>
<accession>A0ABR3FNL5</accession>
<dbReference type="Proteomes" id="UP001465976">
    <property type="component" value="Unassembled WGS sequence"/>
</dbReference>
<protein>
    <submittedName>
        <fullName evidence="1">Uncharacterized protein</fullName>
    </submittedName>
</protein>
<evidence type="ECO:0000313" key="1">
    <source>
        <dbReference type="EMBL" id="KAL0576679.1"/>
    </source>
</evidence>
<comment type="caution">
    <text evidence="1">The sequence shown here is derived from an EMBL/GenBank/DDBJ whole genome shotgun (WGS) entry which is preliminary data.</text>
</comment>
<dbReference type="EMBL" id="JBAHYK010000208">
    <property type="protein sequence ID" value="KAL0576679.1"/>
    <property type="molecule type" value="Genomic_DNA"/>
</dbReference>
<reference evidence="1 2" key="1">
    <citation type="submission" date="2024-02" db="EMBL/GenBank/DDBJ databases">
        <title>A draft genome for the cacao thread blight pathogen Marasmius crinis-equi.</title>
        <authorList>
            <person name="Cohen S.P."/>
            <person name="Baruah I.K."/>
            <person name="Amoako-Attah I."/>
            <person name="Bukari Y."/>
            <person name="Meinhardt L.W."/>
            <person name="Bailey B.A."/>
        </authorList>
    </citation>
    <scope>NUCLEOTIDE SEQUENCE [LARGE SCALE GENOMIC DNA]</scope>
    <source>
        <strain evidence="1 2">GH-76</strain>
    </source>
</reference>
<organism evidence="1 2">
    <name type="scientific">Marasmius crinis-equi</name>
    <dbReference type="NCBI Taxonomy" id="585013"/>
    <lineage>
        <taxon>Eukaryota</taxon>
        <taxon>Fungi</taxon>
        <taxon>Dikarya</taxon>
        <taxon>Basidiomycota</taxon>
        <taxon>Agaricomycotina</taxon>
        <taxon>Agaricomycetes</taxon>
        <taxon>Agaricomycetidae</taxon>
        <taxon>Agaricales</taxon>
        <taxon>Marasmiineae</taxon>
        <taxon>Marasmiaceae</taxon>
        <taxon>Marasmius</taxon>
    </lineage>
</organism>
<keyword evidence="2" id="KW-1185">Reference proteome</keyword>
<sequence length="294" mass="34007">MSQREANMMSRTEAQALYEVDIPEEDYDEYERTEGEVKAKADWKRLVEERAAEIRANRKHLSSTKRYNCLEDEYYLSRYHTIESQVKRELGGNPRQWFVNLYRELILWHDAERPTLSPVEHAVSIFDTLDISTSSLLNWISLRKAEFPIPEERTRQFGELQRLTQFLTECASELNDAVEAEDGMASLKHDYKGGSLKFMGRELRESTVYLNSYTITQIVNDSIGAKSDQPDNLSGVAITVWKSGQNPPAESSSRKILSEGNTATYLYRAVSTQLHDYPHGKRNKQYRYPGTFVR</sequence>
<gene>
    <name evidence="1" type="ORF">V5O48_005306</name>
</gene>